<organism evidence="1">
    <name type="scientific">Anguilla anguilla</name>
    <name type="common">European freshwater eel</name>
    <name type="synonym">Muraena anguilla</name>
    <dbReference type="NCBI Taxonomy" id="7936"/>
    <lineage>
        <taxon>Eukaryota</taxon>
        <taxon>Metazoa</taxon>
        <taxon>Chordata</taxon>
        <taxon>Craniata</taxon>
        <taxon>Vertebrata</taxon>
        <taxon>Euteleostomi</taxon>
        <taxon>Actinopterygii</taxon>
        <taxon>Neopterygii</taxon>
        <taxon>Teleostei</taxon>
        <taxon>Anguilliformes</taxon>
        <taxon>Anguillidae</taxon>
        <taxon>Anguilla</taxon>
    </lineage>
</organism>
<proteinExistence type="predicted"/>
<sequence length="29" mass="3230">MNFQISRVKSLLALPQPFLQQSSAPNSNL</sequence>
<reference evidence="1" key="1">
    <citation type="submission" date="2014-11" db="EMBL/GenBank/DDBJ databases">
        <authorList>
            <person name="Amaro Gonzalez C."/>
        </authorList>
    </citation>
    <scope>NUCLEOTIDE SEQUENCE</scope>
</reference>
<protein>
    <submittedName>
        <fullName evidence="1">Uncharacterized protein</fullName>
    </submittedName>
</protein>
<evidence type="ECO:0000313" key="1">
    <source>
        <dbReference type="EMBL" id="JAH66377.1"/>
    </source>
</evidence>
<dbReference type="AlphaFoldDB" id="A0A0E9UKQ0"/>
<reference evidence="1" key="2">
    <citation type="journal article" date="2015" name="Fish Shellfish Immunol.">
        <title>Early steps in the European eel (Anguilla anguilla)-Vibrio vulnificus interaction in the gills: Role of the RtxA13 toxin.</title>
        <authorList>
            <person name="Callol A."/>
            <person name="Pajuelo D."/>
            <person name="Ebbesson L."/>
            <person name="Teles M."/>
            <person name="MacKenzie S."/>
            <person name="Amaro C."/>
        </authorList>
    </citation>
    <scope>NUCLEOTIDE SEQUENCE</scope>
</reference>
<accession>A0A0E9UKQ0</accession>
<name>A0A0E9UKQ0_ANGAN</name>
<dbReference type="EMBL" id="GBXM01042200">
    <property type="protein sequence ID" value="JAH66377.1"/>
    <property type="molecule type" value="Transcribed_RNA"/>
</dbReference>